<dbReference type="GO" id="GO:0006779">
    <property type="term" value="P:porphyrin-containing compound biosynthetic process"/>
    <property type="evidence" value="ECO:0007669"/>
    <property type="project" value="InterPro"/>
</dbReference>
<evidence type="ECO:0000313" key="2">
    <source>
        <dbReference type="EMBL" id="GAG59787.1"/>
    </source>
</evidence>
<accession>X0ZNZ2</accession>
<dbReference type="Pfam" id="PF01208">
    <property type="entry name" value="URO-D"/>
    <property type="match status" value="1"/>
</dbReference>
<sequence>GNLITFWGGACNTQKTLPFGTPEQIREEVRENLECFKPGGGYIAANIHNITAEVPPQNIVAMFDALNEFRNY</sequence>
<dbReference type="EMBL" id="BART01007567">
    <property type="protein sequence ID" value="GAG59787.1"/>
    <property type="molecule type" value="Genomic_DNA"/>
</dbReference>
<dbReference type="GO" id="GO:0004853">
    <property type="term" value="F:uroporphyrinogen decarboxylase activity"/>
    <property type="evidence" value="ECO:0007669"/>
    <property type="project" value="InterPro"/>
</dbReference>
<name>X0ZNZ2_9ZZZZ</name>
<dbReference type="InterPro" id="IPR038071">
    <property type="entry name" value="UROD/MetE-like_sf"/>
</dbReference>
<dbReference type="AlphaFoldDB" id="X0ZNZ2"/>
<gene>
    <name evidence="2" type="ORF">S01H4_17197</name>
</gene>
<organism evidence="2">
    <name type="scientific">marine sediment metagenome</name>
    <dbReference type="NCBI Taxonomy" id="412755"/>
    <lineage>
        <taxon>unclassified sequences</taxon>
        <taxon>metagenomes</taxon>
        <taxon>ecological metagenomes</taxon>
    </lineage>
</organism>
<proteinExistence type="predicted"/>
<comment type="caution">
    <text evidence="2">The sequence shown here is derived from an EMBL/GenBank/DDBJ whole genome shotgun (WGS) entry which is preliminary data.</text>
</comment>
<evidence type="ECO:0000259" key="1">
    <source>
        <dbReference type="Pfam" id="PF01208"/>
    </source>
</evidence>
<reference evidence="2" key="1">
    <citation type="journal article" date="2014" name="Front. Microbiol.">
        <title>High frequency of phylogenetically diverse reductive dehalogenase-homologous genes in deep subseafloor sedimentary metagenomes.</title>
        <authorList>
            <person name="Kawai M."/>
            <person name="Futagami T."/>
            <person name="Toyoda A."/>
            <person name="Takaki Y."/>
            <person name="Nishi S."/>
            <person name="Hori S."/>
            <person name="Arai W."/>
            <person name="Tsubouchi T."/>
            <person name="Morono Y."/>
            <person name="Uchiyama I."/>
            <person name="Ito T."/>
            <person name="Fujiyama A."/>
            <person name="Inagaki F."/>
            <person name="Takami H."/>
        </authorList>
    </citation>
    <scope>NUCLEOTIDE SEQUENCE</scope>
    <source>
        <strain evidence="2">Expedition CK06-06</strain>
    </source>
</reference>
<feature type="domain" description="Uroporphyrinogen decarboxylase (URO-D)" evidence="1">
    <location>
        <begin position="16"/>
        <end position="68"/>
    </location>
</feature>
<dbReference type="InterPro" id="IPR000257">
    <property type="entry name" value="Uroporphyrinogen_deCOase"/>
</dbReference>
<protein>
    <recommendedName>
        <fullName evidence="1">Uroporphyrinogen decarboxylase (URO-D) domain-containing protein</fullName>
    </recommendedName>
</protein>
<dbReference type="SUPFAM" id="SSF51726">
    <property type="entry name" value="UROD/MetE-like"/>
    <property type="match status" value="1"/>
</dbReference>
<feature type="non-terminal residue" evidence="2">
    <location>
        <position position="1"/>
    </location>
</feature>
<dbReference type="Gene3D" id="3.20.20.210">
    <property type="match status" value="1"/>
</dbReference>